<dbReference type="InParanoid" id="A0A2T3BGN3"/>
<dbReference type="PROSITE" id="PS50263">
    <property type="entry name" value="CN_HYDROLASE"/>
    <property type="match status" value="1"/>
</dbReference>
<protein>
    <recommendedName>
        <fullName evidence="4">nitrilase</fullName>
        <ecNumber evidence="4">3.5.5.1</ecNumber>
    </recommendedName>
</protein>
<evidence type="ECO:0000256" key="1">
    <source>
        <dbReference type="ARBA" id="ARBA00008129"/>
    </source>
</evidence>
<dbReference type="InterPro" id="IPR000132">
    <property type="entry name" value="Nitrilase/CN_hydratase_CS"/>
</dbReference>
<dbReference type="OrthoDB" id="10250282at2759"/>
<dbReference type="InterPro" id="IPR036526">
    <property type="entry name" value="C-N_Hydrolase_sf"/>
</dbReference>
<gene>
    <name evidence="7" type="ORF">M430DRAFT_132994</name>
</gene>
<proteinExistence type="inferred from homology"/>
<evidence type="ECO:0000256" key="5">
    <source>
        <dbReference type="PROSITE-ProRule" id="PRU10139"/>
    </source>
</evidence>
<dbReference type="GO" id="GO:0000257">
    <property type="term" value="F:nitrilase activity"/>
    <property type="evidence" value="ECO:0007669"/>
    <property type="project" value="UniProtKB-EC"/>
</dbReference>
<dbReference type="PANTHER" id="PTHR46044">
    <property type="entry name" value="NITRILASE"/>
    <property type="match status" value="1"/>
</dbReference>
<evidence type="ECO:0000256" key="4">
    <source>
        <dbReference type="ARBA" id="ARBA00039045"/>
    </source>
</evidence>
<dbReference type="SUPFAM" id="SSF56317">
    <property type="entry name" value="Carbon-nitrogen hydrolase"/>
    <property type="match status" value="1"/>
</dbReference>
<evidence type="ECO:0000259" key="6">
    <source>
        <dbReference type="PROSITE" id="PS50263"/>
    </source>
</evidence>
<dbReference type="FunFam" id="3.60.110.10:FF:000011">
    <property type="entry name" value="Cyanide hydratase"/>
    <property type="match status" value="1"/>
</dbReference>
<dbReference type="InterPro" id="IPR003010">
    <property type="entry name" value="C-N_Hydrolase"/>
</dbReference>
<dbReference type="EMBL" id="KZ679006">
    <property type="protein sequence ID" value="PSS28478.1"/>
    <property type="molecule type" value="Genomic_DNA"/>
</dbReference>
<evidence type="ECO:0000313" key="7">
    <source>
        <dbReference type="EMBL" id="PSS28478.1"/>
    </source>
</evidence>
<dbReference type="GO" id="GO:0016836">
    <property type="term" value="F:hydro-lyase activity"/>
    <property type="evidence" value="ECO:0007669"/>
    <property type="project" value="UniProtKB-ARBA"/>
</dbReference>
<evidence type="ECO:0000313" key="8">
    <source>
        <dbReference type="Proteomes" id="UP000241818"/>
    </source>
</evidence>
<dbReference type="InterPro" id="IPR044149">
    <property type="entry name" value="Nitrilases_CHs"/>
</dbReference>
<evidence type="ECO:0000256" key="2">
    <source>
        <dbReference type="ARBA" id="ARBA00022801"/>
    </source>
</evidence>
<dbReference type="PANTHER" id="PTHR46044:SF14">
    <property type="entry name" value="ARYLACETONITRILASE"/>
    <property type="match status" value="1"/>
</dbReference>
<evidence type="ECO:0000256" key="3">
    <source>
        <dbReference type="ARBA" id="ARBA00036406"/>
    </source>
</evidence>
<dbReference type="Pfam" id="PF00795">
    <property type="entry name" value="CN_hydrolase"/>
    <property type="match status" value="1"/>
</dbReference>
<dbReference type="AlphaFoldDB" id="A0A2T3BGN3"/>
<dbReference type="PROSITE" id="PS00920">
    <property type="entry name" value="NITRIL_CHT_1"/>
    <property type="match status" value="1"/>
</dbReference>
<reference evidence="7 8" key="1">
    <citation type="journal article" date="2018" name="New Phytol.">
        <title>Comparative genomics and transcriptomics depict ericoid mycorrhizal fungi as versatile saprotrophs and plant mutualists.</title>
        <authorList>
            <person name="Martino E."/>
            <person name="Morin E."/>
            <person name="Grelet G.A."/>
            <person name="Kuo A."/>
            <person name="Kohler A."/>
            <person name="Daghino S."/>
            <person name="Barry K.W."/>
            <person name="Cichocki N."/>
            <person name="Clum A."/>
            <person name="Dockter R.B."/>
            <person name="Hainaut M."/>
            <person name="Kuo R.C."/>
            <person name="LaButti K."/>
            <person name="Lindahl B.D."/>
            <person name="Lindquist E.A."/>
            <person name="Lipzen A."/>
            <person name="Khouja H.R."/>
            <person name="Magnuson J."/>
            <person name="Murat C."/>
            <person name="Ohm R.A."/>
            <person name="Singer S.W."/>
            <person name="Spatafora J.W."/>
            <person name="Wang M."/>
            <person name="Veneault-Fourrey C."/>
            <person name="Henrissat B."/>
            <person name="Grigoriev I.V."/>
            <person name="Martin F.M."/>
            <person name="Perotto S."/>
        </authorList>
    </citation>
    <scope>NUCLEOTIDE SEQUENCE [LARGE SCALE GENOMIC DNA]</scope>
    <source>
        <strain evidence="7 8">ATCC 22711</strain>
    </source>
</reference>
<comment type="catalytic activity">
    <reaction evidence="3">
        <text>a nitrile + 2 H2O = a carboxylate + NH4(+)</text>
        <dbReference type="Rhea" id="RHEA:21724"/>
        <dbReference type="ChEBI" id="CHEBI:15377"/>
        <dbReference type="ChEBI" id="CHEBI:18379"/>
        <dbReference type="ChEBI" id="CHEBI:28938"/>
        <dbReference type="ChEBI" id="CHEBI:29067"/>
        <dbReference type="EC" id="3.5.5.1"/>
    </reaction>
</comment>
<dbReference type="Gene3D" id="3.60.110.10">
    <property type="entry name" value="Carbon-nitrogen hydrolase"/>
    <property type="match status" value="1"/>
</dbReference>
<dbReference type="EC" id="3.5.5.1" evidence="4"/>
<organism evidence="7 8">
    <name type="scientific">Amorphotheca resinae ATCC 22711</name>
    <dbReference type="NCBI Taxonomy" id="857342"/>
    <lineage>
        <taxon>Eukaryota</taxon>
        <taxon>Fungi</taxon>
        <taxon>Dikarya</taxon>
        <taxon>Ascomycota</taxon>
        <taxon>Pezizomycotina</taxon>
        <taxon>Leotiomycetes</taxon>
        <taxon>Helotiales</taxon>
        <taxon>Amorphothecaceae</taxon>
        <taxon>Amorphotheca</taxon>
    </lineage>
</organism>
<dbReference type="RefSeq" id="XP_024726003.1">
    <property type="nucleotide sequence ID" value="XM_024862279.1"/>
</dbReference>
<accession>A0A2T3BGN3</accession>
<keyword evidence="8" id="KW-1185">Reference proteome</keyword>
<dbReference type="Proteomes" id="UP000241818">
    <property type="component" value="Unassembled WGS sequence"/>
</dbReference>
<comment type="similarity">
    <text evidence="1">Belongs to the carbon-nitrogen hydrolase superfamily. Nitrilase family.</text>
</comment>
<dbReference type="STRING" id="857342.A0A2T3BGN3"/>
<name>A0A2T3BGN3_AMORE</name>
<dbReference type="GeneID" id="36570360"/>
<feature type="active site" description="Proton acceptor" evidence="5">
    <location>
        <position position="53"/>
    </location>
</feature>
<dbReference type="CDD" id="cd07564">
    <property type="entry name" value="nitrilases_CHs"/>
    <property type="match status" value="1"/>
</dbReference>
<feature type="domain" description="CN hydrolase" evidence="6">
    <location>
        <begin position="13"/>
        <end position="287"/>
    </location>
</feature>
<sequence>MTIPTGEGASRIVRVAATQVEPVWFDLHKTVDKACALITEAAENGAQLISFPEAFIPGYPAWIWTRPLDFAANAKYIKNSLKIDSPEFRKIQACAAKNKIVVSLGFSENDENSLYIAQATIDSDGALLMKRRKMKATHMERTVYGEASGNSLINVSKTNLGYRVGSLACWEHAQPLLKYNTYSQREEIHCAAWPPLDPHNGGPDLWSLSAEGCQTFSRTYAMESQAFVLHSTGIISQEGIEVMDTSKGAIMATPGGGYAAIFGPDGRQLSENIPCTEEGIVYADLVMDDALNARAFLDVCGHYSRADMLWLGRDTSERKCVTDKESVEENI</sequence>
<keyword evidence="2" id="KW-0378">Hydrolase</keyword>